<dbReference type="InterPro" id="IPR045892">
    <property type="entry name" value="CrtISO-like"/>
</dbReference>
<feature type="compositionally biased region" description="Polar residues" evidence="1">
    <location>
        <begin position="13"/>
        <end position="23"/>
    </location>
</feature>
<dbReference type="PANTHER" id="PTHR46313">
    <property type="match status" value="1"/>
</dbReference>
<dbReference type="GO" id="GO:0016116">
    <property type="term" value="P:carotenoid metabolic process"/>
    <property type="evidence" value="ECO:0007669"/>
    <property type="project" value="InterPro"/>
</dbReference>
<dbReference type="SUPFAM" id="SSF51905">
    <property type="entry name" value="FAD/NAD(P)-binding domain"/>
    <property type="match status" value="1"/>
</dbReference>
<keyword evidence="4" id="KW-1185">Reference proteome</keyword>
<feature type="region of interest" description="Disordered" evidence="1">
    <location>
        <begin position="1"/>
        <end position="26"/>
    </location>
</feature>
<dbReference type="InterPro" id="IPR036188">
    <property type="entry name" value="FAD/NAD-bd_sf"/>
</dbReference>
<accession>A0AAW1QMI2</accession>
<dbReference type="PRINTS" id="PR00419">
    <property type="entry name" value="ADXRDTASE"/>
</dbReference>
<name>A0AAW1QMI2_9CHLO</name>
<comment type="caution">
    <text evidence="3">The sequence shown here is derived from an EMBL/GenBank/DDBJ whole genome shotgun (WGS) entry which is preliminary data.</text>
</comment>
<feature type="domain" description="Amine oxidase" evidence="2">
    <location>
        <begin position="38"/>
        <end position="521"/>
    </location>
</feature>
<dbReference type="PANTHER" id="PTHR46313:SF1">
    <property type="entry name" value="FAD_NAD(P)-BINDING OXIDOREDUCTASE FAMILY PROTEIN"/>
    <property type="match status" value="1"/>
</dbReference>
<organism evidence="3 4">
    <name type="scientific">Elliptochloris bilobata</name>
    <dbReference type="NCBI Taxonomy" id="381761"/>
    <lineage>
        <taxon>Eukaryota</taxon>
        <taxon>Viridiplantae</taxon>
        <taxon>Chlorophyta</taxon>
        <taxon>core chlorophytes</taxon>
        <taxon>Trebouxiophyceae</taxon>
        <taxon>Trebouxiophyceae incertae sedis</taxon>
        <taxon>Elliptochloris clade</taxon>
        <taxon>Elliptochloris</taxon>
    </lineage>
</organism>
<gene>
    <name evidence="3" type="ORF">WJX81_004705</name>
</gene>
<reference evidence="3 4" key="1">
    <citation type="journal article" date="2024" name="Nat. Commun.">
        <title>Phylogenomics reveals the evolutionary origins of lichenization in chlorophyte algae.</title>
        <authorList>
            <person name="Puginier C."/>
            <person name="Libourel C."/>
            <person name="Otte J."/>
            <person name="Skaloud P."/>
            <person name="Haon M."/>
            <person name="Grisel S."/>
            <person name="Petersen M."/>
            <person name="Berrin J.G."/>
            <person name="Delaux P.M."/>
            <person name="Dal Grande F."/>
            <person name="Keller J."/>
        </authorList>
    </citation>
    <scope>NUCLEOTIDE SEQUENCE [LARGE SCALE GENOMIC DNA]</scope>
    <source>
        <strain evidence="3 4">SAG 245.80</strain>
    </source>
</reference>
<dbReference type="Pfam" id="PF01593">
    <property type="entry name" value="Amino_oxidase"/>
    <property type="match status" value="1"/>
</dbReference>
<protein>
    <recommendedName>
        <fullName evidence="2">Amine oxidase domain-containing protein</fullName>
    </recommendedName>
</protein>
<dbReference type="Proteomes" id="UP001445335">
    <property type="component" value="Unassembled WGS sequence"/>
</dbReference>
<dbReference type="InterPro" id="IPR002937">
    <property type="entry name" value="Amino_oxidase"/>
</dbReference>
<proteinExistence type="predicted"/>
<dbReference type="Gene3D" id="3.50.50.60">
    <property type="entry name" value="FAD/NAD(P)-binding domain"/>
    <property type="match status" value="2"/>
</dbReference>
<evidence type="ECO:0000259" key="2">
    <source>
        <dbReference type="Pfam" id="PF01593"/>
    </source>
</evidence>
<evidence type="ECO:0000256" key="1">
    <source>
        <dbReference type="SAM" id="MobiDB-lite"/>
    </source>
</evidence>
<evidence type="ECO:0000313" key="3">
    <source>
        <dbReference type="EMBL" id="KAK9822463.1"/>
    </source>
</evidence>
<dbReference type="EMBL" id="JALJOU010000087">
    <property type="protein sequence ID" value="KAK9822463.1"/>
    <property type="molecule type" value="Genomic_DNA"/>
</dbReference>
<evidence type="ECO:0000313" key="4">
    <source>
        <dbReference type="Proteomes" id="UP001445335"/>
    </source>
</evidence>
<sequence>MEAPTVVPEKRSSPSGAGPSTTDARSHSTEVVVIGAGLGGLCCAALLAKYGVQVTVVESHGIPGGAAHAWVQNGYHFESGPSLYSGMAARGRGANPIAHVLQAIDEPLDLIEYNRWNVILPEGEFLTEVGNDQFVDVLRQVSPTGIADWQELQRVMRPLARAATLLPPAALRADAGVVLTAFARYAPALLTGGLDAMKLLGPFSKLLDGVVHDTFVRNWLNLLCFLLSGLPADGTIAAEVAFMFNEWYKPNACLEFPRGGSQAIVNALVRGVKKRGGRVLLNAHVEGIELDGGRAAGVRLRSGARVRARRAVVSNASYWDTQALLPEGALPPQMAQQARDTPLNPSFMHLHLGFDAAGMDTPELHHIVVPSWERGVDAEQNVVLISIASVMDPSLAPRGKHTLHAYLPATEPWSLWEGMERGSPEYERLKEERSQVLWRAVERVIPDIRQRAEIAMVGTPLTHRHFLRRHQGSYGPGIRAGEGTFPGPMTPVPGLLCCGDSTFPGIGVPAVAASGQIAANTLVSVWDHWKLLDSIGA</sequence>
<dbReference type="GO" id="GO:0016491">
    <property type="term" value="F:oxidoreductase activity"/>
    <property type="evidence" value="ECO:0007669"/>
    <property type="project" value="InterPro"/>
</dbReference>
<dbReference type="AlphaFoldDB" id="A0AAW1QMI2"/>